<dbReference type="AlphaFoldDB" id="A0A358HW90"/>
<feature type="coiled-coil region" evidence="1">
    <location>
        <begin position="50"/>
        <end position="81"/>
    </location>
</feature>
<evidence type="ECO:0000259" key="4">
    <source>
        <dbReference type="Pfam" id="PF20072"/>
    </source>
</evidence>
<feature type="domain" description="DUF6468" evidence="4">
    <location>
        <begin position="33"/>
        <end position="105"/>
    </location>
</feature>
<protein>
    <recommendedName>
        <fullName evidence="4">DUF6468 domain-containing protein</fullName>
    </recommendedName>
</protein>
<evidence type="ECO:0000256" key="3">
    <source>
        <dbReference type="SAM" id="Phobius"/>
    </source>
</evidence>
<accession>A0A358HW90</accession>
<proteinExistence type="predicted"/>
<dbReference type="Pfam" id="PF20072">
    <property type="entry name" value="DUF6468"/>
    <property type="match status" value="1"/>
</dbReference>
<evidence type="ECO:0000256" key="1">
    <source>
        <dbReference type="SAM" id="Coils"/>
    </source>
</evidence>
<feature type="compositionally biased region" description="Basic and acidic residues" evidence="2">
    <location>
        <begin position="233"/>
        <end position="243"/>
    </location>
</feature>
<keyword evidence="3" id="KW-0472">Membrane</keyword>
<keyword evidence="3" id="KW-1133">Transmembrane helix</keyword>
<feature type="region of interest" description="Disordered" evidence="2">
    <location>
        <begin position="103"/>
        <end position="156"/>
    </location>
</feature>
<feature type="compositionally biased region" description="Basic and acidic residues" evidence="2">
    <location>
        <begin position="144"/>
        <end position="156"/>
    </location>
</feature>
<dbReference type="InterPro" id="IPR045531">
    <property type="entry name" value="DUF6468"/>
</dbReference>
<organism evidence="5 6">
    <name type="scientific">Thalassospira lucentensis</name>
    <dbReference type="NCBI Taxonomy" id="168935"/>
    <lineage>
        <taxon>Bacteria</taxon>
        <taxon>Pseudomonadati</taxon>
        <taxon>Pseudomonadota</taxon>
        <taxon>Alphaproteobacteria</taxon>
        <taxon>Rhodospirillales</taxon>
        <taxon>Thalassospiraceae</taxon>
        <taxon>Thalassospira</taxon>
    </lineage>
</organism>
<evidence type="ECO:0000313" key="5">
    <source>
        <dbReference type="EMBL" id="HBU99446.1"/>
    </source>
</evidence>
<feature type="compositionally biased region" description="Low complexity" evidence="2">
    <location>
        <begin position="107"/>
        <end position="132"/>
    </location>
</feature>
<dbReference type="RefSeq" id="WP_276654055.1">
    <property type="nucleotide sequence ID" value="NZ_DOOG01000138.1"/>
</dbReference>
<feature type="transmembrane region" description="Helical" evidence="3">
    <location>
        <begin position="6"/>
        <end position="26"/>
    </location>
</feature>
<feature type="region of interest" description="Disordered" evidence="2">
    <location>
        <begin position="171"/>
        <end position="251"/>
    </location>
</feature>
<keyword evidence="3" id="KW-0812">Transmembrane</keyword>
<feature type="compositionally biased region" description="Basic and acidic residues" evidence="2">
    <location>
        <begin position="171"/>
        <end position="182"/>
    </location>
</feature>
<reference evidence="5 6" key="1">
    <citation type="journal article" date="2018" name="Nat. Biotechnol.">
        <title>A standardized bacterial taxonomy based on genome phylogeny substantially revises the tree of life.</title>
        <authorList>
            <person name="Parks D.H."/>
            <person name="Chuvochina M."/>
            <person name="Waite D.W."/>
            <person name="Rinke C."/>
            <person name="Skarshewski A."/>
            <person name="Chaumeil P.A."/>
            <person name="Hugenholtz P."/>
        </authorList>
    </citation>
    <scope>NUCLEOTIDE SEQUENCE [LARGE SCALE GENOMIC DNA]</scope>
    <source>
        <strain evidence="5">UBA8707</strain>
    </source>
</reference>
<evidence type="ECO:0000256" key="2">
    <source>
        <dbReference type="SAM" id="MobiDB-lite"/>
    </source>
</evidence>
<dbReference type="Proteomes" id="UP000264753">
    <property type="component" value="Unassembled WGS sequence"/>
</dbReference>
<gene>
    <name evidence="5" type="ORF">DEF21_16300</name>
</gene>
<comment type="caution">
    <text evidence="5">The sequence shown here is derived from an EMBL/GenBank/DDBJ whole genome shotgun (WGS) entry which is preliminary data.</text>
</comment>
<keyword evidence="1" id="KW-0175">Coiled coil</keyword>
<dbReference type="EMBL" id="DOOG01000138">
    <property type="protein sequence ID" value="HBU99446.1"/>
    <property type="molecule type" value="Genomic_DNA"/>
</dbReference>
<evidence type="ECO:0000313" key="6">
    <source>
        <dbReference type="Proteomes" id="UP000264753"/>
    </source>
</evidence>
<feature type="compositionally biased region" description="Gly residues" evidence="2">
    <location>
        <begin position="207"/>
        <end position="222"/>
    </location>
</feature>
<sequence length="251" mass="27065">MDFAFYLDLVMIVLLIATIIYAVILNRKLAAFRRSREDMQNFLTAFNAANERAETSIRALKEMAEDSGEKLREDIEKAEALNEDLTFMVDRGESIANRLEKAASDVNAGRRGGNSASGSNPSSKSGNAASGKHTAGAPDLASLGKDRNDVIDDRDGYGVETRAEELAARMVRDMERGGRSDAQDQDQDPEPRMGKPVGGYDDDGGRSRGGYGNGGSVTGNGGMSSDVYDQDEDAGRSEAERELLAALRSVR</sequence>
<name>A0A358HW90_9PROT</name>